<evidence type="ECO:0000259" key="2">
    <source>
        <dbReference type="Pfam" id="PF20789"/>
    </source>
</evidence>
<feature type="domain" description="Acyl-CoA thioesterase-like N-terminal HotDog" evidence="1">
    <location>
        <begin position="30"/>
        <end position="115"/>
    </location>
</feature>
<evidence type="ECO:0000313" key="3">
    <source>
        <dbReference type="EMBL" id="GGC58278.1"/>
    </source>
</evidence>
<dbReference type="Pfam" id="PF20789">
    <property type="entry name" value="4HBT_3C"/>
    <property type="match status" value="1"/>
</dbReference>
<proteinExistence type="predicted"/>
<keyword evidence="4" id="KW-1185">Reference proteome</keyword>
<accession>A0A916U2R0</accession>
<evidence type="ECO:0000259" key="1">
    <source>
        <dbReference type="Pfam" id="PF13622"/>
    </source>
</evidence>
<dbReference type="Pfam" id="PF13622">
    <property type="entry name" value="4HBT_3"/>
    <property type="match status" value="1"/>
</dbReference>
<dbReference type="InterPro" id="IPR049450">
    <property type="entry name" value="ACOT8-like_C"/>
</dbReference>
<name>A0A916U2R0_9ACTN</name>
<dbReference type="AlphaFoldDB" id="A0A916U2R0"/>
<reference evidence="3" key="1">
    <citation type="journal article" date="2014" name="Int. J. Syst. Evol. Microbiol.">
        <title>Complete genome sequence of Corynebacterium casei LMG S-19264T (=DSM 44701T), isolated from a smear-ripened cheese.</title>
        <authorList>
            <consortium name="US DOE Joint Genome Institute (JGI-PGF)"/>
            <person name="Walter F."/>
            <person name="Albersmeier A."/>
            <person name="Kalinowski J."/>
            <person name="Ruckert C."/>
        </authorList>
    </citation>
    <scope>NUCLEOTIDE SEQUENCE</scope>
    <source>
        <strain evidence="3">CGMCC 1.15478</strain>
    </source>
</reference>
<dbReference type="RefSeq" id="WP_229675733.1">
    <property type="nucleotide sequence ID" value="NZ_BMJH01000001.1"/>
</dbReference>
<dbReference type="SUPFAM" id="SSF54637">
    <property type="entry name" value="Thioesterase/thiol ester dehydrase-isomerase"/>
    <property type="match status" value="1"/>
</dbReference>
<sequence length="269" mass="29235">MVDEPFYRSVSQSDDDGWEYFTPTPSTVSVWADTMQHGSPPSALLVRSLERCVARPDAHLSRVTVDILGPIPLTQCRVRSAVTRPGSKIQLVRAELQSLQDDGSYRSVATAQAWQLATSDTSSAAMDHDPTMANYTAGRTADPTKFFPPGYVHVVEWVLLTKPGADGPGQFWGRPKVCLVDDEPLTPLQRLFSVVDSANGLGAKLDIRAWTYLNTDLSVHLYRQPVGDWIGVSAQSSVGPDGIGMCAAVLHDEKGPCGRSAQTLLVRAR</sequence>
<protein>
    <submittedName>
        <fullName evidence="3">Thioesterase</fullName>
    </submittedName>
</protein>
<dbReference type="Gene3D" id="2.40.160.210">
    <property type="entry name" value="Acyl-CoA thioesterase, double hotdog domain"/>
    <property type="match status" value="1"/>
</dbReference>
<feature type="domain" description="Acyl-CoA thioesterase-like C-terminal" evidence="2">
    <location>
        <begin position="144"/>
        <end position="266"/>
    </location>
</feature>
<dbReference type="InterPro" id="IPR029069">
    <property type="entry name" value="HotDog_dom_sf"/>
</dbReference>
<organism evidence="3 4">
    <name type="scientific">Hoyosella rhizosphaerae</name>
    <dbReference type="NCBI Taxonomy" id="1755582"/>
    <lineage>
        <taxon>Bacteria</taxon>
        <taxon>Bacillati</taxon>
        <taxon>Actinomycetota</taxon>
        <taxon>Actinomycetes</taxon>
        <taxon>Mycobacteriales</taxon>
        <taxon>Hoyosellaceae</taxon>
        <taxon>Hoyosella</taxon>
    </lineage>
</organism>
<evidence type="ECO:0000313" key="4">
    <source>
        <dbReference type="Proteomes" id="UP000641514"/>
    </source>
</evidence>
<dbReference type="Proteomes" id="UP000641514">
    <property type="component" value="Unassembled WGS sequence"/>
</dbReference>
<dbReference type="InterPro" id="IPR049449">
    <property type="entry name" value="TesB_ACOT8-like_N"/>
</dbReference>
<reference evidence="3" key="2">
    <citation type="submission" date="2020-09" db="EMBL/GenBank/DDBJ databases">
        <authorList>
            <person name="Sun Q."/>
            <person name="Zhou Y."/>
        </authorList>
    </citation>
    <scope>NUCLEOTIDE SEQUENCE</scope>
    <source>
        <strain evidence="3">CGMCC 1.15478</strain>
    </source>
</reference>
<comment type="caution">
    <text evidence="3">The sequence shown here is derived from an EMBL/GenBank/DDBJ whole genome shotgun (WGS) entry which is preliminary data.</text>
</comment>
<dbReference type="InterPro" id="IPR042171">
    <property type="entry name" value="Acyl-CoA_hotdog"/>
</dbReference>
<dbReference type="EMBL" id="BMJH01000001">
    <property type="protein sequence ID" value="GGC58278.1"/>
    <property type="molecule type" value="Genomic_DNA"/>
</dbReference>
<gene>
    <name evidence="3" type="ORF">GCM10011410_08460</name>
</gene>